<evidence type="ECO:0000256" key="2">
    <source>
        <dbReference type="ARBA" id="ARBA00024195"/>
    </source>
</evidence>
<dbReference type="EMBL" id="CAEY01001805">
    <property type="status" value="NOT_ANNOTATED_CDS"/>
    <property type="molecule type" value="Genomic_DNA"/>
</dbReference>
<dbReference type="SUPFAM" id="SSF50494">
    <property type="entry name" value="Trypsin-like serine proteases"/>
    <property type="match status" value="1"/>
</dbReference>
<keyword evidence="3" id="KW-0732">Signal</keyword>
<dbReference type="InterPro" id="IPR018114">
    <property type="entry name" value="TRYPSIN_HIS"/>
</dbReference>
<dbReference type="GO" id="GO:0004252">
    <property type="term" value="F:serine-type endopeptidase activity"/>
    <property type="evidence" value="ECO:0007669"/>
    <property type="project" value="InterPro"/>
</dbReference>
<comment type="similarity">
    <text evidence="2">Belongs to the peptidase S1 family. CLIP subfamily.</text>
</comment>
<dbReference type="EnsemblMetazoa" id="tetur06g06761.1">
    <property type="protein sequence ID" value="tetur06g06761.1"/>
    <property type="gene ID" value="tetur06g06761"/>
</dbReference>
<dbReference type="GO" id="GO:0006508">
    <property type="term" value="P:proteolysis"/>
    <property type="evidence" value="ECO:0007669"/>
    <property type="project" value="InterPro"/>
</dbReference>
<dbReference type="PANTHER" id="PTHR24256">
    <property type="entry name" value="TRYPTASE-RELATED"/>
    <property type="match status" value="1"/>
</dbReference>
<dbReference type="SMART" id="SM00020">
    <property type="entry name" value="Tryp_SPc"/>
    <property type="match status" value="1"/>
</dbReference>
<organism evidence="5 6">
    <name type="scientific">Tetranychus urticae</name>
    <name type="common">Two-spotted spider mite</name>
    <dbReference type="NCBI Taxonomy" id="32264"/>
    <lineage>
        <taxon>Eukaryota</taxon>
        <taxon>Metazoa</taxon>
        <taxon>Ecdysozoa</taxon>
        <taxon>Arthropoda</taxon>
        <taxon>Chelicerata</taxon>
        <taxon>Arachnida</taxon>
        <taxon>Acari</taxon>
        <taxon>Acariformes</taxon>
        <taxon>Trombidiformes</taxon>
        <taxon>Prostigmata</taxon>
        <taxon>Eleutherengona</taxon>
        <taxon>Raphignathae</taxon>
        <taxon>Tetranychoidea</taxon>
        <taxon>Tetranychidae</taxon>
        <taxon>Tetranychus</taxon>
    </lineage>
</organism>
<dbReference type="InterPro" id="IPR043504">
    <property type="entry name" value="Peptidase_S1_PA_chymotrypsin"/>
</dbReference>
<dbReference type="AlphaFoldDB" id="A0A158P4N2"/>
<reference evidence="6" key="1">
    <citation type="submission" date="2011-08" db="EMBL/GenBank/DDBJ databases">
        <authorList>
            <person name="Rombauts S."/>
        </authorList>
    </citation>
    <scope>NUCLEOTIDE SEQUENCE</scope>
    <source>
        <strain evidence="6">London</strain>
    </source>
</reference>
<keyword evidence="1" id="KW-1015">Disulfide bond</keyword>
<dbReference type="InterPro" id="IPR001254">
    <property type="entry name" value="Trypsin_dom"/>
</dbReference>
<name>A0A158P4N2_TETUR</name>
<evidence type="ECO:0000259" key="4">
    <source>
        <dbReference type="PROSITE" id="PS50240"/>
    </source>
</evidence>
<protein>
    <recommendedName>
        <fullName evidence="4">Peptidase S1 domain-containing protein</fullName>
    </recommendedName>
</protein>
<dbReference type="PROSITE" id="PS50240">
    <property type="entry name" value="TRYPSIN_DOM"/>
    <property type="match status" value="1"/>
</dbReference>
<evidence type="ECO:0000256" key="3">
    <source>
        <dbReference type="SAM" id="SignalP"/>
    </source>
</evidence>
<reference evidence="5" key="2">
    <citation type="submission" date="2016-04" db="UniProtKB">
        <authorList>
            <consortium name="EnsemblMetazoa"/>
        </authorList>
    </citation>
    <scope>IDENTIFICATION</scope>
</reference>
<dbReference type="STRING" id="32264.A0A158P4N2"/>
<dbReference type="InterPro" id="IPR009003">
    <property type="entry name" value="Peptidase_S1_PA"/>
</dbReference>
<feature type="chain" id="PRO_5007629993" description="Peptidase S1 domain-containing protein" evidence="3">
    <location>
        <begin position="21"/>
        <end position="297"/>
    </location>
</feature>
<dbReference type="Proteomes" id="UP000015104">
    <property type="component" value="Unassembled WGS sequence"/>
</dbReference>
<evidence type="ECO:0000313" key="5">
    <source>
        <dbReference type="EnsemblMetazoa" id="tetur06g06761.1"/>
    </source>
</evidence>
<dbReference type="Pfam" id="PF00089">
    <property type="entry name" value="Trypsin"/>
    <property type="match status" value="1"/>
</dbReference>
<evidence type="ECO:0000313" key="6">
    <source>
        <dbReference type="Proteomes" id="UP000015104"/>
    </source>
</evidence>
<sequence length="297" mass="33821">MVNMLQSIFINLMLLNIVSCPPPIISNITNVCDCGKIDPTNSNYWPWLVKIRSRFADKVIDCQGVLISSFDILTAGHCVYSSKIGTSSLVTVYLPLTNPISSQIEWIQQEVHRFKYDYRSTNTSHDIAVINLIERAPDYYQPICLTSLEMMVSNGIVIGFNENIPKYNSIVHQSNVEIISDCEFQRQHWLNFSKSTENNLGTFTGYDPINFSIICGINSASKNVSILNQDCQHIPGQPLIHKSTSDGRWFLDGIVSGTWFNNKHDCYHPFPTIYVSVLFYSEWIYFNSIECCLNTDN</sequence>
<dbReference type="Gene3D" id="2.40.10.10">
    <property type="entry name" value="Trypsin-like serine proteases"/>
    <property type="match status" value="1"/>
</dbReference>
<proteinExistence type="inferred from homology"/>
<accession>A0A158P4N2</accession>
<keyword evidence="6" id="KW-1185">Reference proteome</keyword>
<feature type="signal peptide" evidence="3">
    <location>
        <begin position="1"/>
        <end position="20"/>
    </location>
</feature>
<evidence type="ECO:0000256" key="1">
    <source>
        <dbReference type="ARBA" id="ARBA00023157"/>
    </source>
</evidence>
<dbReference type="PROSITE" id="PS00134">
    <property type="entry name" value="TRYPSIN_HIS"/>
    <property type="match status" value="1"/>
</dbReference>
<feature type="domain" description="Peptidase S1" evidence="4">
    <location>
        <begin position="24"/>
        <end position="284"/>
    </location>
</feature>
<dbReference type="InterPro" id="IPR051487">
    <property type="entry name" value="Ser/Thr_Proteases_Immune/Dev"/>
</dbReference>